<proteinExistence type="predicted"/>
<sequence>MIELLVIRGLLSGTPRILVSGLILKSGGEGTRALVDYTRLLDTMKT</sequence>
<organism evidence="1 2">
    <name type="scientific">Plesiocystis pacifica SIR-1</name>
    <dbReference type="NCBI Taxonomy" id="391625"/>
    <lineage>
        <taxon>Bacteria</taxon>
        <taxon>Pseudomonadati</taxon>
        <taxon>Myxococcota</taxon>
        <taxon>Polyangia</taxon>
        <taxon>Nannocystales</taxon>
        <taxon>Nannocystaceae</taxon>
        <taxon>Plesiocystis</taxon>
    </lineage>
</organism>
<evidence type="ECO:0000313" key="1">
    <source>
        <dbReference type="EMBL" id="EDM77783.1"/>
    </source>
</evidence>
<keyword evidence="2" id="KW-1185">Reference proteome</keyword>
<protein>
    <submittedName>
        <fullName evidence="1">Uncharacterized protein</fullName>
    </submittedName>
</protein>
<accession>A6G8K6</accession>
<gene>
    <name evidence="1" type="ORF">PPSIR1_38414</name>
</gene>
<dbReference type="AlphaFoldDB" id="A6G8K6"/>
<evidence type="ECO:0000313" key="2">
    <source>
        <dbReference type="Proteomes" id="UP000005801"/>
    </source>
</evidence>
<dbReference type="EMBL" id="ABCS01000040">
    <property type="protein sequence ID" value="EDM77783.1"/>
    <property type="molecule type" value="Genomic_DNA"/>
</dbReference>
<comment type="caution">
    <text evidence="1">The sequence shown here is derived from an EMBL/GenBank/DDBJ whole genome shotgun (WGS) entry which is preliminary data.</text>
</comment>
<reference evidence="1 2" key="1">
    <citation type="submission" date="2007-06" db="EMBL/GenBank/DDBJ databases">
        <authorList>
            <person name="Shimkets L."/>
            <person name="Ferriera S."/>
            <person name="Johnson J."/>
            <person name="Kravitz S."/>
            <person name="Beeson K."/>
            <person name="Sutton G."/>
            <person name="Rogers Y.-H."/>
            <person name="Friedman R."/>
            <person name="Frazier M."/>
            <person name="Venter J.C."/>
        </authorList>
    </citation>
    <scope>NUCLEOTIDE SEQUENCE [LARGE SCALE GENOMIC DNA]</scope>
    <source>
        <strain evidence="1 2">SIR-1</strain>
    </source>
</reference>
<name>A6G8K6_9BACT</name>
<dbReference type="Proteomes" id="UP000005801">
    <property type="component" value="Unassembled WGS sequence"/>
</dbReference>